<name>A0A223EIP8_9BACI</name>
<gene>
    <name evidence="1" type="ORF">BS1321_15180</name>
</gene>
<proteinExistence type="predicted"/>
<dbReference type="OrthoDB" id="2910502at2"/>
<evidence type="ECO:0000313" key="2">
    <source>
        <dbReference type="Proteomes" id="UP000214618"/>
    </source>
</evidence>
<dbReference type="GeneID" id="56474102"/>
<accession>A0A223EIP8</accession>
<protein>
    <submittedName>
        <fullName evidence="1">Uncharacterized protein</fullName>
    </submittedName>
</protein>
<evidence type="ECO:0000313" key="1">
    <source>
        <dbReference type="EMBL" id="ASS95131.1"/>
    </source>
</evidence>
<dbReference type="AlphaFoldDB" id="A0A223EIP8"/>
<dbReference type="RefSeq" id="WP_063234886.1">
    <property type="nucleotide sequence ID" value="NZ_BCVO01000018.1"/>
</dbReference>
<dbReference type="EMBL" id="CP017704">
    <property type="protein sequence ID" value="ASS95131.1"/>
    <property type="molecule type" value="Genomic_DNA"/>
</dbReference>
<sequence length="131" mass="15168">MKHLPTSILTDILTEKIKRNSSEQYGNFVSSLNSLTEKQKTMEDLKQFDHHFDKFLPQLDLMISTQNHEAIMNMKATLLDLFANDLTFKSIYLLSIALSNKKELTHLNQFMYPVTFWAPVIKSNEMLKNAG</sequence>
<organism evidence="1 2">
    <name type="scientific">Peribacillus simplex NBRC 15720 = DSM 1321</name>
    <dbReference type="NCBI Taxonomy" id="1349754"/>
    <lineage>
        <taxon>Bacteria</taxon>
        <taxon>Bacillati</taxon>
        <taxon>Bacillota</taxon>
        <taxon>Bacilli</taxon>
        <taxon>Bacillales</taxon>
        <taxon>Bacillaceae</taxon>
        <taxon>Peribacillus</taxon>
    </lineage>
</organism>
<reference evidence="1 2" key="1">
    <citation type="submission" date="2016-10" db="EMBL/GenBank/DDBJ databases">
        <title>The whole genome sequencing and assembly of Bacillus simplex DSM 1321 strain.</title>
        <authorList>
            <person name="Park M.-K."/>
            <person name="Lee Y.-J."/>
            <person name="Yi H."/>
            <person name="Bahn Y.-S."/>
            <person name="Kim J.F."/>
            <person name="Lee D.-W."/>
        </authorList>
    </citation>
    <scope>NUCLEOTIDE SEQUENCE [LARGE SCALE GENOMIC DNA]</scope>
    <source>
        <strain evidence="1 2">DSM 1321</strain>
    </source>
</reference>
<dbReference type="Proteomes" id="UP000214618">
    <property type="component" value="Chromosome"/>
</dbReference>